<reference evidence="1" key="1">
    <citation type="submission" date="2020-10" db="EMBL/GenBank/DDBJ databases">
        <authorList>
            <person name="Gilroy R."/>
        </authorList>
    </citation>
    <scope>NUCLEOTIDE SEQUENCE</scope>
    <source>
        <strain evidence="1">17073</strain>
    </source>
</reference>
<dbReference type="Proteomes" id="UP000824076">
    <property type="component" value="Unassembled WGS sequence"/>
</dbReference>
<evidence type="ECO:0000313" key="2">
    <source>
        <dbReference type="Proteomes" id="UP000824076"/>
    </source>
</evidence>
<dbReference type="AlphaFoldDB" id="A0A9D1ILA3"/>
<dbReference type="EMBL" id="DVMS01000092">
    <property type="protein sequence ID" value="HIU38646.1"/>
    <property type="molecule type" value="Genomic_DNA"/>
</dbReference>
<sequence length="48" mass="5073">MNKKLSLYVLAGAAIVLTGCNKKMNPFASEYFSTDPTPLEVVGDAVPA</sequence>
<protein>
    <submittedName>
        <fullName evidence="1">Uncharacterized protein</fullName>
    </submittedName>
</protein>
<evidence type="ECO:0000313" key="1">
    <source>
        <dbReference type="EMBL" id="HIU38646.1"/>
    </source>
</evidence>
<proteinExistence type="predicted"/>
<gene>
    <name evidence="1" type="ORF">IAD18_03145</name>
</gene>
<comment type="caution">
    <text evidence="1">The sequence shown here is derived from an EMBL/GenBank/DDBJ whole genome shotgun (WGS) entry which is preliminary data.</text>
</comment>
<accession>A0A9D1ILA3</accession>
<name>A0A9D1ILA3_9BACT</name>
<organism evidence="1 2">
    <name type="scientific">Candidatus Limisoma intestinavium</name>
    <dbReference type="NCBI Taxonomy" id="2840856"/>
    <lineage>
        <taxon>Bacteria</taxon>
        <taxon>Pseudomonadati</taxon>
        <taxon>Bacteroidota</taxon>
        <taxon>Bacteroidia</taxon>
        <taxon>Bacteroidales</taxon>
        <taxon>Candidatus Limisoma</taxon>
    </lineage>
</organism>
<feature type="non-terminal residue" evidence="1">
    <location>
        <position position="48"/>
    </location>
</feature>
<reference evidence="1" key="2">
    <citation type="journal article" date="2021" name="PeerJ">
        <title>Extensive microbial diversity within the chicken gut microbiome revealed by metagenomics and culture.</title>
        <authorList>
            <person name="Gilroy R."/>
            <person name="Ravi A."/>
            <person name="Getino M."/>
            <person name="Pursley I."/>
            <person name="Horton D.L."/>
            <person name="Alikhan N.F."/>
            <person name="Baker D."/>
            <person name="Gharbi K."/>
            <person name="Hall N."/>
            <person name="Watson M."/>
            <person name="Adriaenssens E.M."/>
            <person name="Foster-Nyarko E."/>
            <person name="Jarju S."/>
            <person name="Secka A."/>
            <person name="Antonio M."/>
            <person name="Oren A."/>
            <person name="Chaudhuri R.R."/>
            <person name="La Ragione R."/>
            <person name="Hildebrand F."/>
            <person name="Pallen M.J."/>
        </authorList>
    </citation>
    <scope>NUCLEOTIDE SEQUENCE</scope>
    <source>
        <strain evidence="1">17073</strain>
    </source>
</reference>
<dbReference type="PROSITE" id="PS51257">
    <property type="entry name" value="PROKAR_LIPOPROTEIN"/>
    <property type="match status" value="1"/>
</dbReference>